<evidence type="ECO:0000313" key="2">
    <source>
        <dbReference type="EMBL" id="VFQ98726.1"/>
    </source>
</evidence>
<feature type="region of interest" description="Disordered" evidence="1">
    <location>
        <begin position="82"/>
        <end position="101"/>
    </location>
</feature>
<protein>
    <submittedName>
        <fullName evidence="2">Uncharacterized protein</fullName>
    </submittedName>
</protein>
<gene>
    <name evidence="2" type="ORF">CCAM_LOCUS40502</name>
</gene>
<proteinExistence type="predicted"/>
<name>A0A484NDY3_9ASTE</name>
<reference evidence="2 3" key="1">
    <citation type="submission" date="2018-04" db="EMBL/GenBank/DDBJ databases">
        <authorList>
            <person name="Vogel A."/>
        </authorList>
    </citation>
    <scope>NUCLEOTIDE SEQUENCE [LARGE SCALE GENOMIC DNA]</scope>
</reference>
<organism evidence="2 3">
    <name type="scientific">Cuscuta campestris</name>
    <dbReference type="NCBI Taxonomy" id="132261"/>
    <lineage>
        <taxon>Eukaryota</taxon>
        <taxon>Viridiplantae</taxon>
        <taxon>Streptophyta</taxon>
        <taxon>Embryophyta</taxon>
        <taxon>Tracheophyta</taxon>
        <taxon>Spermatophyta</taxon>
        <taxon>Magnoliopsida</taxon>
        <taxon>eudicotyledons</taxon>
        <taxon>Gunneridae</taxon>
        <taxon>Pentapetalae</taxon>
        <taxon>asterids</taxon>
        <taxon>lamiids</taxon>
        <taxon>Solanales</taxon>
        <taxon>Convolvulaceae</taxon>
        <taxon>Cuscuteae</taxon>
        <taxon>Cuscuta</taxon>
        <taxon>Cuscuta subgen. Grammica</taxon>
        <taxon>Cuscuta sect. Cleistogrammica</taxon>
    </lineage>
</organism>
<accession>A0A484NDY3</accession>
<evidence type="ECO:0000313" key="3">
    <source>
        <dbReference type="Proteomes" id="UP000595140"/>
    </source>
</evidence>
<dbReference type="EMBL" id="OOIL02006618">
    <property type="protein sequence ID" value="VFQ98726.1"/>
    <property type="molecule type" value="Genomic_DNA"/>
</dbReference>
<sequence>MESRERAFPVAARSTNRLFSEVLKGDNKVYGQIKMEGYNGAVLTFTNKEIQVLSSKYKYAVVGRMAKFIANNSIAESLKRSRFGRVQSQHPNSLPGARKKL</sequence>
<dbReference type="Proteomes" id="UP000595140">
    <property type="component" value="Unassembled WGS sequence"/>
</dbReference>
<evidence type="ECO:0000256" key="1">
    <source>
        <dbReference type="SAM" id="MobiDB-lite"/>
    </source>
</evidence>
<keyword evidence="3" id="KW-1185">Reference proteome</keyword>
<dbReference type="AlphaFoldDB" id="A0A484NDY3"/>